<proteinExistence type="predicted"/>
<evidence type="ECO:0000313" key="4">
    <source>
        <dbReference type="Proteomes" id="UP000275078"/>
    </source>
</evidence>
<evidence type="ECO:0000256" key="2">
    <source>
        <dbReference type="SAM" id="Phobius"/>
    </source>
</evidence>
<feature type="region of interest" description="Disordered" evidence="1">
    <location>
        <begin position="22"/>
        <end position="41"/>
    </location>
</feature>
<evidence type="ECO:0000256" key="1">
    <source>
        <dbReference type="SAM" id="MobiDB-lite"/>
    </source>
</evidence>
<dbReference type="Proteomes" id="UP000275078">
    <property type="component" value="Unassembled WGS sequence"/>
</dbReference>
<feature type="compositionally biased region" description="Basic and acidic residues" evidence="1">
    <location>
        <begin position="909"/>
        <end position="918"/>
    </location>
</feature>
<protein>
    <submittedName>
        <fullName evidence="3">Uncharacterized protein</fullName>
    </submittedName>
</protein>
<keyword evidence="2" id="KW-0812">Transmembrane</keyword>
<name>A0A3N4I2J1_ASCIM</name>
<keyword evidence="2" id="KW-1133">Transmembrane helix</keyword>
<feature type="region of interest" description="Disordered" evidence="1">
    <location>
        <begin position="899"/>
        <end position="918"/>
    </location>
</feature>
<feature type="transmembrane region" description="Helical" evidence="2">
    <location>
        <begin position="324"/>
        <end position="344"/>
    </location>
</feature>
<sequence>MDGSKRTLACLALAQLTSELSANPLPAPQGNKPEDITGSKADSSIGSSADVWAMLVANIVPLLILLGEKHVKAYFKTMRHFSHYLIYAVGPIGLVTAVVTLIRILPDNFRAVKRLIGRQYERRAEVLSDVTSVSCGPVETEFKDGAFEQTTQVGGDDVAICYLQGKVEGSVEATFKAIEKYWDESFDIYNRFISRVSPEISPTVDGQFILSYLFRSSKVETARQLALHAFKAPCHKIIPPLSGGYGYNTSNLQIWELIKEKEAFGLVTTFSAITGVSMGLTTVNSKDTLPRISARLVLSAVIIIADIVLIYQNWLVQRDLQNTALISVGLLVSTAGAFFTAHVVDSLSVEKSFRISDTVKAGFYSQSSTHSDWGRQLKEIPEQFIISCDAQGTQRAKQQLPAPDRSGHGSSAQMGVNRGFRHWRTQPSGQKSLLFDLCTVLVALLMSVGYVALYVGLRTAEFWITISIFASSALACLARAFLVPDTLPLEEVDISRRLLTPAFPFSYRAGAELDIARTSGAVETFFWDREESSSSFQDGLLNLKFAKPVQSTKRPPFRYEVIGAQKGCPIGLDVNPFGFVSNPALYNHNASLHSALRLVIALRRQFLAPVELVHFSKSSEVGKFLRTGFDKFGTPLVLGLVCPAFSDIIENRQNPLPLRKASPICLVRQPLEILINTSPEHRLHWGFASRELLARRDSSVTELSQDAWGTTMWDFIINYKSWLYRANAAYLFQERRAQSIRLFGLHRHVSTVKAFTRHRKDRPTSTPCALNGFWMAVKIAYLCFRSWPVEKLQEYYDGIPVPNDVRHPSEEHIQKMVQLMKKSKTYIDIKNVLDSKEGESHDKAMDYTISARRWLHGGEPKPEPERLHCPFDDIQLDLREKMFEKDGIQVVPSTTPAAPITHLSLSETNSRRGSDATA</sequence>
<feature type="transmembrane region" description="Helical" evidence="2">
    <location>
        <begin position="263"/>
        <end position="280"/>
    </location>
</feature>
<feature type="transmembrane region" description="Helical" evidence="2">
    <location>
        <begin position="46"/>
        <end position="65"/>
    </location>
</feature>
<feature type="transmembrane region" description="Helical" evidence="2">
    <location>
        <begin position="85"/>
        <end position="105"/>
    </location>
</feature>
<dbReference type="OrthoDB" id="194358at2759"/>
<dbReference type="AlphaFoldDB" id="A0A3N4I2J1"/>
<keyword evidence="4" id="KW-1185">Reference proteome</keyword>
<keyword evidence="2" id="KW-0472">Membrane</keyword>
<feature type="transmembrane region" description="Helical" evidence="2">
    <location>
        <begin position="292"/>
        <end position="312"/>
    </location>
</feature>
<feature type="transmembrane region" description="Helical" evidence="2">
    <location>
        <begin position="433"/>
        <end position="456"/>
    </location>
</feature>
<organism evidence="3 4">
    <name type="scientific">Ascobolus immersus RN42</name>
    <dbReference type="NCBI Taxonomy" id="1160509"/>
    <lineage>
        <taxon>Eukaryota</taxon>
        <taxon>Fungi</taxon>
        <taxon>Dikarya</taxon>
        <taxon>Ascomycota</taxon>
        <taxon>Pezizomycotina</taxon>
        <taxon>Pezizomycetes</taxon>
        <taxon>Pezizales</taxon>
        <taxon>Ascobolaceae</taxon>
        <taxon>Ascobolus</taxon>
    </lineage>
</organism>
<gene>
    <name evidence="3" type="ORF">BJ508DRAFT_417730</name>
</gene>
<reference evidence="3 4" key="1">
    <citation type="journal article" date="2018" name="Nat. Ecol. Evol.">
        <title>Pezizomycetes genomes reveal the molecular basis of ectomycorrhizal truffle lifestyle.</title>
        <authorList>
            <person name="Murat C."/>
            <person name="Payen T."/>
            <person name="Noel B."/>
            <person name="Kuo A."/>
            <person name="Morin E."/>
            <person name="Chen J."/>
            <person name="Kohler A."/>
            <person name="Krizsan K."/>
            <person name="Balestrini R."/>
            <person name="Da Silva C."/>
            <person name="Montanini B."/>
            <person name="Hainaut M."/>
            <person name="Levati E."/>
            <person name="Barry K.W."/>
            <person name="Belfiori B."/>
            <person name="Cichocki N."/>
            <person name="Clum A."/>
            <person name="Dockter R.B."/>
            <person name="Fauchery L."/>
            <person name="Guy J."/>
            <person name="Iotti M."/>
            <person name="Le Tacon F."/>
            <person name="Lindquist E.A."/>
            <person name="Lipzen A."/>
            <person name="Malagnac F."/>
            <person name="Mello A."/>
            <person name="Molinier V."/>
            <person name="Miyauchi S."/>
            <person name="Poulain J."/>
            <person name="Riccioni C."/>
            <person name="Rubini A."/>
            <person name="Sitrit Y."/>
            <person name="Splivallo R."/>
            <person name="Traeger S."/>
            <person name="Wang M."/>
            <person name="Zifcakova L."/>
            <person name="Wipf D."/>
            <person name="Zambonelli A."/>
            <person name="Paolocci F."/>
            <person name="Nowrousian M."/>
            <person name="Ottonello S."/>
            <person name="Baldrian P."/>
            <person name="Spatafora J.W."/>
            <person name="Henrissat B."/>
            <person name="Nagy L.G."/>
            <person name="Aury J.M."/>
            <person name="Wincker P."/>
            <person name="Grigoriev I.V."/>
            <person name="Bonfante P."/>
            <person name="Martin F.M."/>
        </authorList>
    </citation>
    <scope>NUCLEOTIDE SEQUENCE [LARGE SCALE GENOMIC DNA]</scope>
    <source>
        <strain evidence="3 4">RN42</strain>
    </source>
</reference>
<evidence type="ECO:0000313" key="3">
    <source>
        <dbReference type="EMBL" id="RPA76084.1"/>
    </source>
</evidence>
<accession>A0A3N4I2J1</accession>
<dbReference type="EMBL" id="ML119751">
    <property type="protein sequence ID" value="RPA76084.1"/>
    <property type="molecule type" value="Genomic_DNA"/>
</dbReference>
<feature type="transmembrane region" description="Helical" evidence="2">
    <location>
        <begin position="462"/>
        <end position="482"/>
    </location>
</feature>
<dbReference type="STRING" id="1160509.A0A3N4I2J1"/>